<feature type="domain" description="Aspartyl/asparaginy/proline hydroxylase" evidence="4">
    <location>
        <begin position="73"/>
        <end position="229"/>
    </location>
</feature>
<dbReference type="RefSeq" id="WP_216324804.1">
    <property type="nucleotide sequence ID" value="NZ_JAHKRT010000005.1"/>
</dbReference>
<dbReference type="InterPro" id="IPR051821">
    <property type="entry name" value="Asp/Asn_beta-hydroxylase"/>
</dbReference>
<feature type="region of interest" description="Disordered" evidence="3">
    <location>
        <begin position="1"/>
        <end position="23"/>
    </location>
</feature>
<keyword evidence="2" id="KW-0560">Oxidoreductase</keyword>
<evidence type="ECO:0000256" key="2">
    <source>
        <dbReference type="ARBA" id="ARBA00023002"/>
    </source>
</evidence>
<dbReference type="Pfam" id="PF05118">
    <property type="entry name" value="Asp_Arg_Hydrox"/>
    <property type="match status" value="1"/>
</dbReference>
<dbReference type="PANTHER" id="PTHR46332">
    <property type="entry name" value="ASPARTATE BETA-HYDROXYLASE DOMAIN-CONTAINING PROTEIN 2"/>
    <property type="match status" value="1"/>
</dbReference>
<evidence type="ECO:0000259" key="4">
    <source>
        <dbReference type="Pfam" id="PF05118"/>
    </source>
</evidence>
<dbReference type="InterPro" id="IPR007803">
    <property type="entry name" value="Asp/Arg/Pro-Hydrxlase"/>
</dbReference>
<feature type="compositionally biased region" description="Basic and acidic residues" evidence="3">
    <location>
        <begin position="1"/>
        <end position="20"/>
    </location>
</feature>
<evidence type="ECO:0000313" key="6">
    <source>
        <dbReference type="Proteomes" id="UP000776276"/>
    </source>
</evidence>
<name>A0ABS6BJL9_9SPHN</name>
<reference evidence="5 6" key="1">
    <citation type="submission" date="2021-06" db="EMBL/GenBank/DDBJ databases">
        <title>Sphingomonas sp. XMGL2, whole genome shotgun sequencing project.</title>
        <authorList>
            <person name="Zhao G."/>
            <person name="Shen L."/>
        </authorList>
    </citation>
    <scope>NUCLEOTIDE SEQUENCE [LARGE SCALE GENOMIC DNA]</scope>
    <source>
        <strain evidence="5 6">XMGL2</strain>
    </source>
</reference>
<gene>
    <name evidence="5" type="ORF">KOF26_11510</name>
</gene>
<organism evidence="5 6">
    <name type="scientific">Sphingomonas quercus</name>
    <dbReference type="NCBI Taxonomy" id="2842451"/>
    <lineage>
        <taxon>Bacteria</taxon>
        <taxon>Pseudomonadati</taxon>
        <taxon>Pseudomonadota</taxon>
        <taxon>Alphaproteobacteria</taxon>
        <taxon>Sphingomonadales</taxon>
        <taxon>Sphingomonadaceae</taxon>
        <taxon>Sphingomonas</taxon>
    </lineage>
</organism>
<evidence type="ECO:0000256" key="3">
    <source>
        <dbReference type="SAM" id="MobiDB-lite"/>
    </source>
</evidence>
<keyword evidence="6" id="KW-1185">Reference proteome</keyword>
<comment type="similarity">
    <text evidence="1">Belongs to the aspartyl/asparaginyl beta-hydroxylase family.</text>
</comment>
<dbReference type="Proteomes" id="UP000776276">
    <property type="component" value="Unassembled WGS sequence"/>
</dbReference>
<evidence type="ECO:0000313" key="5">
    <source>
        <dbReference type="EMBL" id="MBU3078497.1"/>
    </source>
</evidence>
<comment type="caution">
    <text evidence="5">The sequence shown here is derived from an EMBL/GenBank/DDBJ whole genome shotgun (WGS) entry which is preliminary data.</text>
</comment>
<dbReference type="EMBL" id="JAHKRT010000005">
    <property type="protein sequence ID" value="MBU3078497.1"/>
    <property type="molecule type" value="Genomic_DNA"/>
</dbReference>
<sequence>MAEAEHFAAGVDRLRQDEAAPKPAKTMIPKLSLFMRFGKWAQPRVNDAVARSSRVGNPAFFDKALFPWVAELEANWESIRDEAAVVLQDLDKVPPLAAISPDHRRIAPAGRWRSFFLHGYGYELPENLTRCPKTAALLRKVPGLNTALFSVLVPGTHIPAHTGVTKAILVCHLGLQVPKAAERCQIRVGDQYRGWEEGKAFVFDDMYNHEVLNDTDETRIVLLIQFRRPVGPIGWLLGRAFLSGVRHSRFVQDARRGVRQWADGKGV</sequence>
<protein>
    <submittedName>
        <fullName evidence="5">Aspartyl/asparaginyl beta-hydroxylase domain-containing protein</fullName>
    </submittedName>
</protein>
<accession>A0ABS6BJL9</accession>
<proteinExistence type="inferred from homology"/>
<evidence type="ECO:0000256" key="1">
    <source>
        <dbReference type="ARBA" id="ARBA00007730"/>
    </source>
</evidence>
<dbReference type="PANTHER" id="PTHR46332:SF5">
    <property type="entry name" value="ASPARTATE BETA-HYDROXYLASE DOMAIN CONTAINING 2"/>
    <property type="match status" value="1"/>
</dbReference>